<feature type="coiled-coil region" evidence="1">
    <location>
        <begin position="154"/>
        <end position="223"/>
    </location>
</feature>
<evidence type="ECO:0000259" key="3">
    <source>
        <dbReference type="Pfam" id="PF08486"/>
    </source>
</evidence>
<dbReference type="GO" id="GO:0030435">
    <property type="term" value="P:sporulation resulting in formation of a cellular spore"/>
    <property type="evidence" value="ECO:0007669"/>
    <property type="project" value="InterPro"/>
</dbReference>
<dbReference type="EMBL" id="LBXN01000012">
    <property type="protein sequence ID" value="KKR33727.1"/>
    <property type="molecule type" value="Genomic_DNA"/>
</dbReference>
<keyword evidence="1" id="KW-0175">Coiled coil</keyword>
<protein>
    <submittedName>
        <fullName evidence="4">SpoIID/LytB domain protein</fullName>
    </submittedName>
</protein>
<dbReference type="AlphaFoldDB" id="A0A0G0T7B1"/>
<reference evidence="4 5" key="1">
    <citation type="journal article" date="2015" name="Nature">
        <title>rRNA introns, odd ribosomes, and small enigmatic genomes across a large radiation of phyla.</title>
        <authorList>
            <person name="Brown C.T."/>
            <person name="Hug L.A."/>
            <person name="Thomas B.C."/>
            <person name="Sharon I."/>
            <person name="Castelle C.J."/>
            <person name="Singh A."/>
            <person name="Wilkins M.J."/>
            <person name="Williams K.H."/>
            <person name="Banfield J.F."/>
        </authorList>
    </citation>
    <scope>NUCLEOTIDE SEQUENCE [LARGE SCALE GENOMIC DNA]</scope>
</reference>
<feature type="signal peptide" evidence="2">
    <location>
        <begin position="1"/>
        <end position="22"/>
    </location>
</feature>
<proteinExistence type="predicted"/>
<dbReference type="NCBIfam" id="TIGR02669">
    <property type="entry name" value="SpoIID_LytB"/>
    <property type="match status" value="1"/>
</dbReference>
<comment type="caution">
    <text evidence="4">The sequence shown here is derived from an EMBL/GenBank/DDBJ whole genome shotgun (WGS) entry which is preliminary data.</text>
</comment>
<gene>
    <name evidence="4" type="ORF">UT63_C0012G0006</name>
</gene>
<sequence>MKKLLILILLLPLLFVGRQVYSDDCDTSSVSNLNESQVKEMIGKCQKNWEMIVNAKKPHEESLRQMEKQLAAFQARLNTIASDLKQKEIKINEGDALLGKQEEILAHRVRQFYIKSFYNTPLLLIFSENKSNVEDVVRVLAYQQATTNDDKKTIIKIALYIKNLEDKKKQLETEKNQLSSLQTNVSEQAGKVKKLLTEANAYQVKLEGQISQLSARQEQLLAEKYAGSNYPMSVGETEPSRPVDDRTIDPGFRPAFDFFTFGYPHRVGMSQFGAFGRAKAGQNAETILKAYYNNVRIEKRDNLMGNINVNGYGSKSFEDEYLKGIGEVPSIWAEKGGYEALKVQAIAARSYAVSYTNNGQGSICTTQECQVYIGHNKGGDWERAVNDTRGVVIVSNDTNEVIKAWYASTAGGYTRTSADVWGRSTPFTKRLADLDGAGKAYEGPSYGDSPWFYVAWGSRSEYGNSAWLKSEEVADITNALMLYKADGGTLIHLSQPDKSNGDTWSSDRVKEELRNRGKNPYNSVSDVDTSSWRNGNGITSTVIIHGDAGDNTFDGGDYKYVFNIRAPANVHLKTALYNVEKK</sequence>
<feature type="chain" id="PRO_5002534555" evidence="2">
    <location>
        <begin position="23"/>
        <end position="582"/>
    </location>
</feature>
<organism evidence="4 5">
    <name type="scientific">Candidatus Gottesmanbacteria bacterium GW2011_GWC2_39_8</name>
    <dbReference type="NCBI Taxonomy" id="1618450"/>
    <lineage>
        <taxon>Bacteria</taxon>
        <taxon>Candidatus Gottesmaniibacteriota</taxon>
    </lineage>
</organism>
<dbReference type="Proteomes" id="UP000034539">
    <property type="component" value="Unassembled WGS sequence"/>
</dbReference>
<accession>A0A0G0T7B1</accession>
<feature type="domain" description="Sporulation stage II protein D amidase enhancer LytB N-terminal" evidence="3">
    <location>
        <begin position="319"/>
        <end position="393"/>
    </location>
</feature>
<evidence type="ECO:0000256" key="1">
    <source>
        <dbReference type="SAM" id="Coils"/>
    </source>
</evidence>
<dbReference type="InterPro" id="IPR013693">
    <property type="entry name" value="SpoIID/LytB_N"/>
</dbReference>
<keyword evidence="2" id="KW-0732">Signal</keyword>
<evidence type="ECO:0000313" key="4">
    <source>
        <dbReference type="EMBL" id="KKR33727.1"/>
    </source>
</evidence>
<dbReference type="Pfam" id="PF08486">
    <property type="entry name" value="SpoIID"/>
    <property type="match status" value="1"/>
</dbReference>
<evidence type="ECO:0000313" key="5">
    <source>
        <dbReference type="Proteomes" id="UP000034539"/>
    </source>
</evidence>
<dbReference type="Gene3D" id="6.10.250.3150">
    <property type="match status" value="1"/>
</dbReference>
<evidence type="ECO:0000256" key="2">
    <source>
        <dbReference type="SAM" id="SignalP"/>
    </source>
</evidence>
<name>A0A0G0T7B1_9BACT</name>
<dbReference type="InterPro" id="IPR013486">
    <property type="entry name" value="SpoIID/LytB"/>
</dbReference>